<accession>A0A5C4S4C6</accession>
<sequence>MVRHREMWLSRFFYLRLNQYSYIKSNSMLRSQEIKRYSPKLQGGLLGRYYEEDVIRYKNNYYGLKTWTDSIEYPAVFIGVRSGFEIIRMLHDYDLVKIIVVEGNDQIIKELISVLDGCEGLKWSDRVYFCQSMAALADLIRDSSIGLIRVDIEKFYWLGLLEIFNKYTVNYICGEFDPVDVDPMDVYRVSRDKAKSFYWRVLGAKIPLVQRAKKCLYEVSVVIPAYKVLPWIDRCISSLVEQNLESIEIIAVDDGSPDDTGKRLDEWALKYPQKVRVIHKKNGGCASARNCGLYEARGEYVAFVDADDWVDRRMFSELYRSAIMNGTDVAECGYAEYYENSGKVKNYPSTSMSVDKNEVVGFVNDPRTHLVAKPTIWRRIYRKEFLTSNSICFPEHIRRFDDLPFQFEVFSRVAKMSQIPECYYFYRQEREGQDVMVRDHRLFVHFKIFDWLHDRVGGWCDTTVNRYMLQCKINTHRWALSKIEKKYLLAYLRAAINDIVHYHGSIDRMELFAKVMRRGGPIILAGILLVSLLGSGDIPDDN</sequence>
<dbReference type="SUPFAM" id="SSF53448">
    <property type="entry name" value="Nucleotide-diphospho-sugar transferases"/>
    <property type="match status" value="1"/>
</dbReference>
<keyword evidence="1" id="KW-0328">Glycosyltransferase</keyword>
<dbReference type="GO" id="GO:0016758">
    <property type="term" value="F:hexosyltransferase activity"/>
    <property type="evidence" value="ECO:0007669"/>
    <property type="project" value="UniProtKB-ARBA"/>
</dbReference>
<proteinExistence type="predicted"/>
<dbReference type="Pfam" id="PF00535">
    <property type="entry name" value="Glycos_transf_2"/>
    <property type="match status" value="1"/>
</dbReference>
<gene>
    <name evidence="4" type="ORF">FGF66_10290</name>
</gene>
<protein>
    <submittedName>
        <fullName evidence="4">Glycosyltransferase</fullName>
    </submittedName>
</protein>
<dbReference type="EMBL" id="VDCH01000026">
    <property type="protein sequence ID" value="TNJ37591.1"/>
    <property type="molecule type" value="Genomic_DNA"/>
</dbReference>
<feature type="domain" description="Glycosyltransferase 2-like" evidence="3">
    <location>
        <begin position="220"/>
        <end position="345"/>
    </location>
</feature>
<dbReference type="AlphaFoldDB" id="A0A5C4S4C6"/>
<evidence type="ECO:0000313" key="4">
    <source>
        <dbReference type="EMBL" id="TNJ37591.1"/>
    </source>
</evidence>
<dbReference type="PANTHER" id="PTHR22916:SF51">
    <property type="entry name" value="GLYCOSYLTRANSFERASE EPSH-RELATED"/>
    <property type="match status" value="1"/>
</dbReference>
<dbReference type="InterPro" id="IPR029044">
    <property type="entry name" value="Nucleotide-diphossugar_trans"/>
</dbReference>
<keyword evidence="5" id="KW-1185">Reference proteome</keyword>
<evidence type="ECO:0000313" key="5">
    <source>
        <dbReference type="Proteomes" id="UP000308271"/>
    </source>
</evidence>
<evidence type="ECO:0000259" key="3">
    <source>
        <dbReference type="Pfam" id="PF00535"/>
    </source>
</evidence>
<dbReference type="CDD" id="cd00761">
    <property type="entry name" value="Glyco_tranf_GTA_type"/>
    <property type="match status" value="1"/>
</dbReference>
<dbReference type="InterPro" id="IPR001173">
    <property type="entry name" value="Glyco_trans_2-like"/>
</dbReference>
<dbReference type="Proteomes" id="UP000308271">
    <property type="component" value="Unassembled WGS sequence"/>
</dbReference>
<evidence type="ECO:0000256" key="1">
    <source>
        <dbReference type="ARBA" id="ARBA00022676"/>
    </source>
</evidence>
<comment type="caution">
    <text evidence="4">The sequence shown here is derived from an EMBL/GenBank/DDBJ whole genome shotgun (WGS) entry which is preliminary data.</text>
</comment>
<dbReference type="OrthoDB" id="396512at2"/>
<organism evidence="4 5">
    <name type="scientific">Chlorobaculum thiosulfatiphilum</name>
    <name type="common">Chlorobium limicola f.sp. thiosulfatophilum</name>
    <dbReference type="NCBI Taxonomy" id="115852"/>
    <lineage>
        <taxon>Bacteria</taxon>
        <taxon>Pseudomonadati</taxon>
        <taxon>Chlorobiota</taxon>
        <taxon>Chlorobiia</taxon>
        <taxon>Chlorobiales</taxon>
        <taxon>Chlorobiaceae</taxon>
        <taxon>Chlorobaculum</taxon>
    </lineage>
</organism>
<dbReference type="Gene3D" id="3.90.550.10">
    <property type="entry name" value="Spore Coat Polysaccharide Biosynthesis Protein SpsA, Chain A"/>
    <property type="match status" value="1"/>
</dbReference>
<reference evidence="4 5" key="1">
    <citation type="submission" date="2019-05" db="EMBL/GenBank/DDBJ databases">
        <title>Draft Whole-Genome sequence of the green sulfur bacterium Chlorobaculum thiosulfatiphilum DSM 249.</title>
        <authorList>
            <person name="Meyer T.E."/>
            <person name="Kyndt J.A."/>
        </authorList>
    </citation>
    <scope>NUCLEOTIDE SEQUENCE [LARGE SCALE GENOMIC DNA]</scope>
    <source>
        <strain evidence="4 5">DSM 249</strain>
    </source>
</reference>
<evidence type="ECO:0000256" key="2">
    <source>
        <dbReference type="ARBA" id="ARBA00022679"/>
    </source>
</evidence>
<dbReference type="PANTHER" id="PTHR22916">
    <property type="entry name" value="GLYCOSYLTRANSFERASE"/>
    <property type="match status" value="1"/>
</dbReference>
<name>A0A5C4S4C6_CHLTI</name>
<keyword evidence="2 4" id="KW-0808">Transferase</keyword>